<name>A0ABW2GW32_9ACTN</name>
<dbReference type="PANTHER" id="PTHR44846">
    <property type="entry name" value="MANNOSYL-D-GLYCERATE TRANSPORT/METABOLISM SYSTEM REPRESSOR MNGR-RELATED"/>
    <property type="match status" value="1"/>
</dbReference>
<organism evidence="5 6">
    <name type="scientific">Catellatospora aurea</name>
    <dbReference type="NCBI Taxonomy" id="1337874"/>
    <lineage>
        <taxon>Bacteria</taxon>
        <taxon>Bacillati</taxon>
        <taxon>Actinomycetota</taxon>
        <taxon>Actinomycetes</taxon>
        <taxon>Micromonosporales</taxon>
        <taxon>Micromonosporaceae</taxon>
        <taxon>Catellatospora</taxon>
    </lineage>
</organism>
<evidence type="ECO:0000256" key="1">
    <source>
        <dbReference type="ARBA" id="ARBA00023015"/>
    </source>
</evidence>
<keyword evidence="1" id="KW-0805">Transcription regulation</keyword>
<evidence type="ECO:0000259" key="4">
    <source>
        <dbReference type="PROSITE" id="PS50949"/>
    </source>
</evidence>
<evidence type="ECO:0000256" key="3">
    <source>
        <dbReference type="ARBA" id="ARBA00023163"/>
    </source>
</evidence>
<keyword evidence="2" id="KW-0238">DNA-binding</keyword>
<evidence type="ECO:0000313" key="6">
    <source>
        <dbReference type="Proteomes" id="UP001596392"/>
    </source>
</evidence>
<accession>A0ABW2GW32</accession>
<comment type="caution">
    <text evidence="5">The sequence shown here is derived from an EMBL/GenBank/DDBJ whole genome shotgun (WGS) entry which is preliminary data.</text>
</comment>
<proteinExistence type="predicted"/>
<dbReference type="EMBL" id="JBHTAC010000012">
    <property type="protein sequence ID" value="MFC7243693.1"/>
    <property type="molecule type" value="Genomic_DNA"/>
</dbReference>
<feature type="domain" description="HTH gntR-type" evidence="4">
    <location>
        <begin position="17"/>
        <end position="85"/>
    </location>
</feature>
<dbReference type="InterPro" id="IPR036388">
    <property type="entry name" value="WH-like_DNA-bd_sf"/>
</dbReference>
<dbReference type="Gene3D" id="1.10.10.10">
    <property type="entry name" value="Winged helix-like DNA-binding domain superfamily/Winged helix DNA-binding domain"/>
    <property type="match status" value="1"/>
</dbReference>
<dbReference type="CDD" id="cd07377">
    <property type="entry name" value="WHTH_GntR"/>
    <property type="match status" value="1"/>
</dbReference>
<dbReference type="PRINTS" id="PR00035">
    <property type="entry name" value="HTHGNTR"/>
</dbReference>
<dbReference type="SUPFAM" id="SSF46785">
    <property type="entry name" value="Winged helix' DNA-binding domain"/>
    <property type="match status" value="1"/>
</dbReference>
<dbReference type="SMART" id="SM00345">
    <property type="entry name" value="HTH_GNTR"/>
    <property type="match status" value="1"/>
</dbReference>
<dbReference type="PROSITE" id="PS50949">
    <property type="entry name" value="HTH_GNTR"/>
    <property type="match status" value="1"/>
</dbReference>
<dbReference type="RefSeq" id="WP_376806828.1">
    <property type="nucleotide sequence ID" value="NZ_JBHTAC010000012.1"/>
</dbReference>
<dbReference type="PANTHER" id="PTHR44846:SF17">
    <property type="entry name" value="GNTR-FAMILY TRANSCRIPTIONAL REGULATOR"/>
    <property type="match status" value="1"/>
</dbReference>
<evidence type="ECO:0000256" key="2">
    <source>
        <dbReference type="ARBA" id="ARBA00023125"/>
    </source>
</evidence>
<sequence>MNTQLEGLGALDPDDGRPASQQIANVLRAAIRGGGFGPGDRLPTQSELADHYGVARETVKSALRALRDERLIVTRQGSGAFVRAQTERPVGLRPHVEDLFTRPTVTIDFAGFAAETLHGILAEPLDKIRAGQLTPTSLVIRMLLPDMTQPTAIPSLAEGAADDQGVRERMNRIMRRHTEAIADTVAELGALGLVKEARTEVRFHRAGPLFKLYILNGEEAFFGFYPVVEHVVAIKGEQVAIYDAMGKDATLMHFLATDDPTATDPKFIEQAQIWFDTVWSTIAREVAG</sequence>
<keyword evidence="3" id="KW-0804">Transcription</keyword>
<evidence type="ECO:0000313" key="5">
    <source>
        <dbReference type="EMBL" id="MFC7243693.1"/>
    </source>
</evidence>
<gene>
    <name evidence="5" type="ORF">ACFQO7_14535</name>
</gene>
<dbReference type="Pfam" id="PF00392">
    <property type="entry name" value="GntR"/>
    <property type="match status" value="1"/>
</dbReference>
<dbReference type="InterPro" id="IPR000524">
    <property type="entry name" value="Tscrpt_reg_HTH_GntR"/>
</dbReference>
<dbReference type="InterPro" id="IPR050679">
    <property type="entry name" value="Bact_HTH_transcr_reg"/>
</dbReference>
<reference evidence="6" key="1">
    <citation type="journal article" date="2019" name="Int. J. Syst. Evol. Microbiol.">
        <title>The Global Catalogue of Microorganisms (GCM) 10K type strain sequencing project: providing services to taxonomists for standard genome sequencing and annotation.</title>
        <authorList>
            <consortium name="The Broad Institute Genomics Platform"/>
            <consortium name="The Broad Institute Genome Sequencing Center for Infectious Disease"/>
            <person name="Wu L."/>
            <person name="Ma J."/>
        </authorList>
    </citation>
    <scope>NUCLEOTIDE SEQUENCE [LARGE SCALE GENOMIC DNA]</scope>
    <source>
        <strain evidence="6">CGMCC 1.9106</strain>
    </source>
</reference>
<protein>
    <submittedName>
        <fullName evidence="5">Winged helix-turn-helix domain-containing protein</fullName>
    </submittedName>
</protein>
<dbReference type="Proteomes" id="UP001596392">
    <property type="component" value="Unassembled WGS sequence"/>
</dbReference>
<dbReference type="InterPro" id="IPR036390">
    <property type="entry name" value="WH_DNA-bd_sf"/>
</dbReference>
<keyword evidence="6" id="KW-1185">Reference proteome</keyword>